<dbReference type="CDD" id="cd00118">
    <property type="entry name" value="LysM"/>
    <property type="match status" value="1"/>
</dbReference>
<protein>
    <submittedName>
        <fullName evidence="3">Peptidoglycan-binding protein LysM</fullName>
    </submittedName>
</protein>
<dbReference type="AlphaFoldDB" id="A0A1B0ZYL1"/>
<dbReference type="SUPFAM" id="SSF53850">
    <property type="entry name" value="Periplasmic binding protein-like II"/>
    <property type="match status" value="1"/>
</dbReference>
<dbReference type="KEGG" id="rmb:K529_001465"/>
<evidence type="ECO:0000259" key="2">
    <source>
        <dbReference type="PROSITE" id="PS51782"/>
    </source>
</evidence>
<dbReference type="GeneID" id="28248459"/>
<feature type="chain" id="PRO_5008518221" evidence="1">
    <location>
        <begin position="22"/>
        <end position="359"/>
    </location>
</feature>
<dbReference type="PANTHER" id="PTHR35936:SF25">
    <property type="entry name" value="ABC TRANSPORTER SUBSTRATE-BINDING PROTEIN"/>
    <property type="match status" value="1"/>
</dbReference>
<dbReference type="PROSITE" id="PS51782">
    <property type="entry name" value="LYSM"/>
    <property type="match status" value="1"/>
</dbReference>
<name>A0A1B0ZYL1_9RHOB</name>
<evidence type="ECO:0000313" key="4">
    <source>
        <dbReference type="Proteomes" id="UP000013243"/>
    </source>
</evidence>
<sequence length="359" mass="39342">MKKLIAAAVLGVSVLWAHMGAAQTCGGIYRVQPGDSLSVIADRLYKNAGMWTAIHNRNIAAIGPKPSAIRVGMPLEITCLNGLPVGLEGGRALKEAAPAAATPVRIEAGNAAVRQKINLLTGDDFEPFTGKNLHNGGLLTDLVNTAMIKANPERGFAIHWVDDWASHFDPLLSNALLDIGFPWYKPNCTELPDNYRCKNLLFSDPLFETLTLMFADAARPVSFAKDEDLFGKSICRPKGYDTSIFNENGRNWLREEKITLVVAATPGDCFDLVLEGKADGVVLNEFTGRNKMKEMGIVERIQVVPEPISIQSHHVVVHKSHPQAQELLDIVNRGLRGIREDGSYQTIVEDHLARVWAGF</sequence>
<dbReference type="InterPro" id="IPR018392">
    <property type="entry name" value="LysM"/>
</dbReference>
<accession>A0A1B0ZYL1</accession>
<dbReference type="Proteomes" id="UP000013243">
    <property type="component" value="Chromosome"/>
</dbReference>
<dbReference type="PANTHER" id="PTHR35936">
    <property type="entry name" value="MEMBRANE-BOUND LYTIC MUREIN TRANSGLYCOSYLASE F"/>
    <property type="match status" value="1"/>
</dbReference>
<feature type="signal peptide" evidence="1">
    <location>
        <begin position="1"/>
        <end position="21"/>
    </location>
</feature>
<evidence type="ECO:0000256" key="1">
    <source>
        <dbReference type="SAM" id="SignalP"/>
    </source>
</evidence>
<dbReference type="Gene3D" id="3.10.350.10">
    <property type="entry name" value="LysM domain"/>
    <property type="match status" value="1"/>
</dbReference>
<reference evidence="3 4" key="1">
    <citation type="journal article" date="2016" name="ISME J.">
        <title>Global occurrence and heterogeneity of the Roseobacter-clade species Ruegeria mobilis.</title>
        <authorList>
            <person name="Sonnenschein E."/>
            <person name="Gram L."/>
        </authorList>
    </citation>
    <scope>NUCLEOTIDE SEQUENCE [LARGE SCALE GENOMIC DNA]</scope>
    <source>
        <strain evidence="3 4">F1926</strain>
    </source>
</reference>
<dbReference type="Gene3D" id="3.40.190.10">
    <property type="entry name" value="Periplasmic binding protein-like II"/>
    <property type="match status" value="2"/>
</dbReference>
<gene>
    <name evidence="3" type="ORF">K529_001465</name>
</gene>
<dbReference type="RefSeq" id="WP_005612196.1">
    <property type="nucleotide sequence ID" value="NZ_CP015230.1"/>
</dbReference>
<dbReference type="STRING" id="1265309.K529_001465"/>
<proteinExistence type="predicted"/>
<feature type="domain" description="LysM" evidence="2">
    <location>
        <begin position="27"/>
        <end position="77"/>
    </location>
</feature>
<dbReference type="InterPro" id="IPR036779">
    <property type="entry name" value="LysM_dom_sf"/>
</dbReference>
<dbReference type="EMBL" id="CP015230">
    <property type="protein sequence ID" value="ANP39420.1"/>
    <property type="molecule type" value="Genomic_DNA"/>
</dbReference>
<organism evidence="3 4">
    <name type="scientific">Tritonibacter mobilis F1926</name>
    <dbReference type="NCBI Taxonomy" id="1265309"/>
    <lineage>
        <taxon>Bacteria</taxon>
        <taxon>Pseudomonadati</taxon>
        <taxon>Pseudomonadota</taxon>
        <taxon>Alphaproteobacteria</taxon>
        <taxon>Rhodobacterales</taxon>
        <taxon>Paracoccaceae</taxon>
        <taxon>Tritonibacter</taxon>
    </lineage>
</organism>
<keyword evidence="1" id="KW-0732">Signal</keyword>
<dbReference type="OrthoDB" id="8479038at2"/>
<evidence type="ECO:0000313" key="3">
    <source>
        <dbReference type="EMBL" id="ANP39420.1"/>
    </source>
</evidence>